<keyword evidence="4 5" id="KW-0472">Membrane</keyword>
<evidence type="ECO:0000256" key="1">
    <source>
        <dbReference type="ARBA" id="ARBA00004141"/>
    </source>
</evidence>
<proteinExistence type="predicted"/>
<comment type="subcellular location">
    <subcellularLocation>
        <location evidence="1">Membrane</location>
        <topology evidence="1">Multi-pass membrane protein</topology>
    </subcellularLocation>
</comment>
<sequence length="155" mass="16476">MSLPTAPTPLPTLAEADRTPALVIHLSPLLGFVLPPIGALLGPIGAWLLYRDRSAALDEQGKEAVNFQLSVWLYHLVAGAAAFFLFSLGLFGTAVTGGADGGAFAVLGGLGAFFGFYLPVLALLSLVPFIFMLLAVLRVSGGQRYRYPLTIRFLR</sequence>
<dbReference type="RefSeq" id="WP_386844575.1">
    <property type="nucleotide sequence ID" value="NZ_JBHUMK010000033.1"/>
</dbReference>
<dbReference type="InterPro" id="IPR019109">
    <property type="entry name" value="MamF_MmsF"/>
</dbReference>
<evidence type="ECO:0000256" key="5">
    <source>
        <dbReference type="SAM" id="Phobius"/>
    </source>
</evidence>
<keyword evidence="7" id="KW-1185">Reference proteome</keyword>
<dbReference type="Proteomes" id="UP001597475">
    <property type="component" value="Unassembled WGS sequence"/>
</dbReference>
<dbReference type="EMBL" id="JBHUMK010000033">
    <property type="protein sequence ID" value="MFD2609306.1"/>
    <property type="molecule type" value="Genomic_DNA"/>
</dbReference>
<keyword evidence="2 5" id="KW-0812">Transmembrane</keyword>
<feature type="transmembrane region" description="Helical" evidence="5">
    <location>
        <begin position="114"/>
        <end position="137"/>
    </location>
</feature>
<accession>A0ABW5P226</accession>
<dbReference type="Pfam" id="PF09685">
    <property type="entry name" value="MamF_MmsF"/>
    <property type="match status" value="1"/>
</dbReference>
<keyword evidence="3 5" id="KW-1133">Transmembrane helix</keyword>
<feature type="transmembrane region" description="Helical" evidence="5">
    <location>
        <begin position="71"/>
        <end position="94"/>
    </location>
</feature>
<feature type="transmembrane region" description="Helical" evidence="5">
    <location>
        <begin position="29"/>
        <end position="50"/>
    </location>
</feature>
<organism evidence="6 7">
    <name type="scientific">Deinococcus taklimakanensis</name>
    <dbReference type="NCBI Taxonomy" id="536443"/>
    <lineage>
        <taxon>Bacteria</taxon>
        <taxon>Thermotogati</taxon>
        <taxon>Deinococcota</taxon>
        <taxon>Deinococci</taxon>
        <taxon>Deinococcales</taxon>
        <taxon>Deinococcaceae</taxon>
        <taxon>Deinococcus</taxon>
    </lineage>
</organism>
<evidence type="ECO:0000256" key="4">
    <source>
        <dbReference type="ARBA" id="ARBA00023136"/>
    </source>
</evidence>
<evidence type="ECO:0000256" key="3">
    <source>
        <dbReference type="ARBA" id="ARBA00022989"/>
    </source>
</evidence>
<comment type="caution">
    <text evidence="6">The sequence shown here is derived from an EMBL/GenBank/DDBJ whole genome shotgun (WGS) entry which is preliminary data.</text>
</comment>
<evidence type="ECO:0000313" key="6">
    <source>
        <dbReference type="EMBL" id="MFD2609306.1"/>
    </source>
</evidence>
<gene>
    <name evidence="6" type="ORF">ACFSR9_07640</name>
</gene>
<reference evidence="7" key="1">
    <citation type="journal article" date="2019" name="Int. J. Syst. Evol. Microbiol.">
        <title>The Global Catalogue of Microorganisms (GCM) 10K type strain sequencing project: providing services to taxonomists for standard genome sequencing and annotation.</title>
        <authorList>
            <consortium name="The Broad Institute Genomics Platform"/>
            <consortium name="The Broad Institute Genome Sequencing Center for Infectious Disease"/>
            <person name="Wu L."/>
            <person name="Ma J."/>
        </authorList>
    </citation>
    <scope>NUCLEOTIDE SEQUENCE [LARGE SCALE GENOMIC DNA]</scope>
    <source>
        <strain evidence="7">KCTC 33842</strain>
    </source>
</reference>
<name>A0ABW5P226_9DEIO</name>
<evidence type="ECO:0000313" key="7">
    <source>
        <dbReference type="Proteomes" id="UP001597475"/>
    </source>
</evidence>
<protein>
    <submittedName>
        <fullName evidence="6">DUF4870 domain-containing protein</fullName>
    </submittedName>
</protein>
<evidence type="ECO:0000256" key="2">
    <source>
        <dbReference type="ARBA" id="ARBA00022692"/>
    </source>
</evidence>